<comment type="caution">
    <text evidence="3">The sequence shown here is derived from an EMBL/GenBank/DDBJ whole genome shotgun (WGS) entry which is preliminary data.</text>
</comment>
<evidence type="ECO:0000313" key="4">
    <source>
        <dbReference type="EMBL" id="KAE9349834.1"/>
    </source>
</evidence>
<keyword evidence="6" id="KW-1185">Reference proteome</keyword>
<feature type="compositionally biased region" description="Polar residues" evidence="1">
    <location>
        <begin position="35"/>
        <end position="44"/>
    </location>
</feature>
<evidence type="ECO:0000313" key="6">
    <source>
        <dbReference type="Proteomes" id="UP000434957"/>
    </source>
</evidence>
<dbReference type="Proteomes" id="UP000429607">
    <property type="component" value="Unassembled WGS sequence"/>
</dbReference>
<evidence type="ECO:0000256" key="1">
    <source>
        <dbReference type="SAM" id="MobiDB-lite"/>
    </source>
</evidence>
<feature type="region of interest" description="Disordered" evidence="1">
    <location>
        <begin position="33"/>
        <end position="63"/>
    </location>
</feature>
<evidence type="ECO:0000313" key="2">
    <source>
        <dbReference type="EMBL" id="KAE9007484.1"/>
    </source>
</evidence>
<dbReference type="EMBL" id="QXFU01001222">
    <property type="protein sequence ID" value="KAE9007484.1"/>
    <property type="molecule type" value="Genomic_DNA"/>
</dbReference>
<evidence type="ECO:0000313" key="7">
    <source>
        <dbReference type="Proteomes" id="UP000435112"/>
    </source>
</evidence>
<protein>
    <submittedName>
        <fullName evidence="3">Uncharacterized protein</fullName>
    </submittedName>
</protein>
<organism evidence="3 5">
    <name type="scientific">Phytophthora rubi</name>
    <dbReference type="NCBI Taxonomy" id="129364"/>
    <lineage>
        <taxon>Eukaryota</taxon>
        <taxon>Sar</taxon>
        <taxon>Stramenopiles</taxon>
        <taxon>Oomycota</taxon>
        <taxon>Peronosporomycetes</taxon>
        <taxon>Peronosporales</taxon>
        <taxon>Peronosporaceae</taxon>
        <taxon>Phytophthora</taxon>
    </lineage>
</organism>
<accession>A0A6A3NLT4</accession>
<dbReference type="Proteomes" id="UP000435112">
    <property type="component" value="Unassembled WGS sequence"/>
</dbReference>
<evidence type="ECO:0000313" key="3">
    <source>
        <dbReference type="EMBL" id="KAE9044242.1"/>
    </source>
</evidence>
<dbReference type="EMBL" id="QXFT01000240">
    <property type="protein sequence ID" value="KAE9349834.1"/>
    <property type="molecule type" value="Genomic_DNA"/>
</dbReference>
<proteinExistence type="predicted"/>
<sequence length="63" mass="6696">MSARILLTKTPLSFLTSAFSSGVYGCVGTNLIPRGTQSSTSARLSKSPPPSLEKCLNPMPLRQ</sequence>
<dbReference type="AlphaFoldDB" id="A0A6A3NLT4"/>
<name>A0A6A3NLT4_9STRA</name>
<evidence type="ECO:0000313" key="5">
    <source>
        <dbReference type="Proteomes" id="UP000429607"/>
    </source>
</evidence>
<dbReference type="EMBL" id="QXFV01000243">
    <property type="protein sequence ID" value="KAE9044242.1"/>
    <property type="molecule type" value="Genomic_DNA"/>
</dbReference>
<reference evidence="5 7" key="1">
    <citation type="submission" date="2018-09" db="EMBL/GenBank/DDBJ databases">
        <title>Genomic investigation of the strawberry pathogen Phytophthora fragariae indicates pathogenicity is determined by transcriptional variation in three key races.</title>
        <authorList>
            <person name="Adams T.M."/>
            <person name="Armitage A.D."/>
            <person name="Sobczyk M.K."/>
            <person name="Bates H.J."/>
            <person name="Dunwell J.M."/>
            <person name="Nellist C.F."/>
            <person name="Harrison R.J."/>
        </authorList>
    </citation>
    <scope>NUCLEOTIDE SEQUENCE [LARGE SCALE GENOMIC DNA]</scope>
    <source>
        <strain evidence="3 5">SCRP249</strain>
        <strain evidence="2 7">SCRP324</strain>
        <strain evidence="4 6">SCRP333</strain>
    </source>
</reference>
<gene>
    <name evidence="3" type="ORF">PR001_g5443</name>
    <name evidence="2" type="ORF">PR002_g16184</name>
    <name evidence="4" type="ORF">PR003_g5666</name>
</gene>
<dbReference type="Proteomes" id="UP000434957">
    <property type="component" value="Unassembled WGS sequence"/>
</dbReference>
<dbReference type="PROSITE" id="PS51257">
    <property type="entry name" value="PROKAR_LIPOPROTEIN"/>
    <property type="match status" value="1"/>
</dbReference>